<reference evidence="1" key="2">
    <citation type="submission" date="2020-09" db="EMBL/GenBank/DDBJ databases">
        <authorList>
            <person name="Sun Q."/>
            <person name="Zhou Y."/>
        </authorList>
    </citation>
    <scope>NUCLEOTIDE SEQUENCE</scope>
    <source>
        <strain evidence="1">CGMCC 1.15330</strain>
    </source>
</reference>
<accession>A0A916TEF2</accession>
<dbReference type="AlphaFoldDB" id="A0A916TEF2"/>
<proteinExistence type="predicted"/>
<sequence length="139" mass="15739">MLQHLRALHVEILRRLDQLDRLTQQAEPPIAELPAARLALSRASRARTLFIEQNLPEIIGSAPPSRLVRIRALQHDTALQMDRSANHVSTWSLQAIASDWPAYRRASAEIRDAMRLRIKEEAALLYPILSALPLQRLTG</sequence>
<dbReference type="RefSeq" id="WP_188660314.1">
    <property type="nucleotide sequence ID" value="NZ_BMIH01000005.1"/>
</dbReference>
<gene>
    <name evidence="1" type="ORF">GCM10011380_32500</name>
</gene>
<evidence type="ECO:0000313" key="1">
    <source>
        <dbReference type="EMBL" id="GGB40517.1"/>
    </source>
</evidence>
<dbReference type="EMBL" id="BMIH01000005">
    <property type="protein sequence ID" value="GGB40517.1"/>
    <property type="molecule type" value="Genomic_DNA"/>
</dbReference>
<reference evidence="1" key="1">
    <citation type="journal article" date="2014" name="Int. J. Syst. Evol. Microbiol.">
        <title>Complete genome sequence of Corynebacterium casei LMG S-19264T (=DSM 44701T), isolated from a smear-ripened cheese.</title>
        <authorList>
            <consortium name="US DOE Joint Genome Institute (JGI-PGF)"/>
            <person name="Walter F."/>
            <person name="Albersmeier A."/>
            <person name="Kalinowski J."/>
            <person name="Ruckert C."/>
        </authorList>
    </citation>
    <scope>NUCLEOTIDE SEQUENCE</scope>
    <source>
        <strain evidence="1">CGMCC 1.15330</strain>
    </source>
</reference>
<organism evidence="1 2">
    <name type="scientific">Sphingomonas metalli</name>
    <dbReference type="NCBI Taxonomy" id="1779358"/>
    <lineage>
        <taxon>Bacteria</taxon>
        <taxon>Pseudomonadati</taxon>
        <taxon>Pseudomonadota</taxon>
        <taxon>Alphaproteobacteria</taxon>
        <taxon>Sphingomonadales</taxon>
        <taxon>Sphingomonadaceae</taxon>
        <taxon>Sphingomonas</taxon>
    </lineage>
</organism>
<keyword evidence="2" id="KW-1185">Reference proteome</keyword>
<name>A0A916TEF2_9SPHN</name>
<dbReference type="Proteomes" id="UP000623067">
    <property type="component" value="Unassembled WGS sequence"/>
</dbReference>
<protein>
    <submittedName>
        <fullName evidence="1">Uncharacterized protein</fullName>
    </submittedName>
</protein>
<evidence type="ECO:0000313" key="2">
    <source>
        <dbReference type="Proteomes" id="UP000623067"/>
    </source>
</evidence>
<comment type="caution">
    <text evidence="1">The sequence shown here is derived from an EMBL/GenBank/DDBJ whole genome shotgun (WGS) entry which is preliminary data.</text>
</comment>